<evidence type="ECO:0000256" key="3">
    <source>
        <dbReference type="ARBA" id="ARBA00023125"/>
    </source>
</evidence>
<dbReference type="SUPFAM" id="SSF46785">
    <property type="entry name" value="Winged helix' DNA-binding domain"/>
    <property type="match status" value="1"/>
</dbReference>
<keyword evidence="7" id="KW-1185">Reference proteome</keyword>
<evidence type="ECO:0000313" key="6">
    <source>
        <dbReference type="EMBL" id="SDH77158.1"/>
    </source>
</evidence>
<protein>
    <submittedName>
        <fullName evidence="6">LysR family transcriptional regulator, glycine cleavage system transcriptional activator</fullName>
    </submittedName>
</protein>
<sequence length="288" mass="31498">MHLPSLRALSVLEAVVRTGNVVAAADDLRVTPGAVSKQLVQLQHEIEAPLFESGHRLKPTPLATELAQAVGTALRHIEEAWMSATRVSDTRVITIAANATLSMHWILPRLVDAEAKMGGRPVRVSQMHTTDEWRRLPFDIAIVRQADDTGGLERRPIGIERLTVLATPERAERLRQEGVAAIAQETFLVARTRAGELEDWLAVAGIDAPVATRSTPHFYIAVEAAVADQGCVIGPPGVLADLIRQKRLELPFPHLKSDGSLLTAVFDPQVCRRKTADRLLTFLFADFG</sequence>
<proteinExistence type="inferred from homology"/>
<dbReference type="InterPro" id="IPR058163">
    <property type="entry name" value="LysR-type_TF_proteobact-type"/>
</dbReference>
<dbReference type="EMBL" id="FNBZ01000015">
    <property type="protein sequence ID" value="SDH77158.1"/>
    <property type="molecule type" value="Genomic_DNA"/>
</dbReference>
<dbReference type="Pfam" id="PF00126">
    <property type="entry name" value="HTH_1"/>
    <property type="match status" value="1"/>
</dbReference>
<name>A0ABY0P9L2_9HYPH</name>
<keyword evidence="3" id="KW-0238">DNA-binding</keyword>
<reference evidence="6 7" key="1">
    <citation type="submission" date="2016-10" db="EMBL/GenBank/DDBJ databases">
        <authorList>
            <person name="Varghese N."/>
            <person name="Submissions S."/>
        </authorList>
    </citation>
    <scope>NUCLEOTIDE SEQUENCE [LARGE SCALE GENOMIC DNA]</scope>
    <source>
        <strain evidence="6 7">DSM 26672</strain>
    </source>
</reference>
<accession>A0ABY0P9L2</accession>
<dbReference type="Proteomes" id="UP000199468">
    <property type="component" value="Unassembled WGS sequence"/>
</dbReference>
<dbReference type="Pfam" id="PF03466">
    <property type="entry name" value="LysR_substrate"/>
    <property type="match status" value="1"/>
</dbReference>
<organism evidence="6 7">
    <name type="scientific">Bosea robiniae</name>
    <dbReference type="NCBI Taxonomy" id="1036780"/>
    <lineage>
        <taxon>Bacteria</taxon>
        <taxon>Pseudomonadati</taxon>
        <taxon>Pseudomonadota</taxon>
        <taxon>Alphaproteobacteria</taxon>
        <taxon>Hyphomicrobiales</taxon>
        <taxon>Boseaceae</taxon>
        <taxon>Bosea</taxon>
    </lineage>
</organism>
<dbReference type="PROSITE" id="PS50931">
    <property type="entry name" value="HTH_LYSR"/>
    <property type="match status" value="1"/>
</dbReference>
<keyword evidence="4" id="KW-0804">Transcription</keyword>
<dbReference type="SUPFAM" id="SSF53850">
    <property type="entry name" value="Periplasmic binding protein-like II"/>
    <property type="match status" value="1"/>
</dbReference>
<dbReference type="Gene3D" id="3.40.190.10">
    <property type="entry name" value="Periplasmic binding protein-like II"/>
    <property type="match status" value="2"/>
</dbReference>
<dbReference type="Gene3D" id="1.10.10.10">
    <property type="entry name" value="Winged helix-like DNA-binding domain superfamily/Winged helix DNA-binding domain"/>
    <property type="match status" value="1"/>
</dbReference>
<dbReference type="PANTHER" id="PTHR30537:SF74">
    <property type="entry name" value="HTH-TYPE TRANSCRIPTIONAL REGULATOR TRPI"/>
    <property type="match status" value="1"/>
</dbReference>
<dbReference type="InterPro" id="IPR036388">
    <property type="entry name" value="WH-like_DNA-bd_sf"/>
</dbReference>
<dbReference type="InterPro" id="IPR036390">
    <property type="entry name" value="WH_DNA-bd_sf"/>
</dbReference>
<dbReference type="PANTHER" id="PTHR30537">
    <property type="entry name" value="HTH-TYPE TRANSCRIPTIONAL REGULATOR"/>
    <property type="match status" value="1"/>
</dbReference>
<comment type="similarity">
    <text evidence="1">Belongs to the LysR transcriptional regulatory family.</text>
</comment>
<evidence type="ECO:0000256" key="4">
    <source>
        <dbReference type="ARBA" id="ARBA00023163"/>
    </source>
</evidence>
<dbReference type="InterPro" id="IPR000847">
    <property type="entry name" value="LysR_HTH_N"/>
</dbReference>
<feature type="domain" description="HTH lysR-type" evidence="5">
    <location>
        <begin position="4"/>
        <end position="60"/>
    </location>
</feature>
<dbReference type="InterPro" id="IPR005119">
    <property type="entry name" value="LysR_subst-bd"/>
</dbReference>
<keyword evidence="2" id="KW-0805">Transcription regulation</keyword>
<evidence type="ECO:0000256" key="1">
    <source>
        <dbReference type="ARBA" id="ARBA00009437"/>
    </source>
</evidence>
<evidence type="ECO:0000256" key="2">
    <source>
        <dbReference type="ARBA" id="ARBA00023015"/>
    </source>
</evidence>
<comment type="caution">
    <text evidence="6">The sequence shown here is derived from an EMBL/GenBank/DDBJ whole genome shotgun (WGS) entry which is preliminary data.</text>
</comment>
<gene>
    <name evidence="6" type="ORF">SAMN05421844_1152</name>
</gene>
<evidence type="ECO:0000259" key="5">
    <source>
        <dbReference type="PROSITE" id="PS50931"/>
    </source>
</evidence>
<evidence type="ECO:0000313" key="7">
    <source>
        <dbReference type="Proteomes" id="UP000199468"/>
    </source>
</evidence>